<dbReference type="CDD" id="cd01650">
    <property type="entry name" value="RT_nLTR_like"/>
    <property type="match status" value="1"/>
</dbReference>
<evidence type="ECO:0000259" key="1">
    <source>
        <dbReference type="PROSITE" id="PS50878"/>
    </source>
</evidence>
<dbReference type="Ensembl" id="ENSNFUT00015039419.1">
    <property type="protein sequence ID" value="ENSNFUP00015037757.1"/>
    <property type="gene ID" value="ENSNFUG00015018247.1"/>
</dbReference>
<evidence type="ECO:0000313" key="3">
    <source>
        <dbReference type="Proteomes" id="UP000694548"/>
    </source>
</evidence>
<dbReference type="InterPro" id="IPR043502">
    <property type="entry name" value="DNA/RNA_pol_sf"/>
</dbReference>
<dbReference type="SUPFAM" id="SSF56672">
    <property type="entry name" value="DNA/RNA polymerases"/>
    <property type="match status" value="1"/>
</dbReference>
<dbReference type="PROSITE" id="PS50878">
    <property type="entry name" value="RT_POL"/>
    <property type="match status" value="1"/>
</dbReference>
<reference evidence="2" key="2">
    <citation type="submission" date="2025-09" db="UniProtKB">
        <authorList>
            <consortium name="Ensembl"/>
        </authorList>
    </citation>
    <scope>IDENTIFICATION</scope>
</reference>
<dbReference type="Pfam" id="PF00078">
    <property type="entry name" value="RVT_1"/>
    <property type="match status" value="1"/>
</dbReference>
<reference evidence="2" key="1">
    <citation type="submission" date="2025-08" db="UniProtKB">
        <authorList>
            <consortium name="Ensembl"/>
        </authorList>
    </citation>
    <scope>IDENTIFICATION</scope>
</reference>
<accession>A0A8C6P3A9</accession>
<keyword evidence="3" id="KW-1185">Reference proteome</keyword>
<dbReference type="InterPro" id="IPR000477">
    <property type="entry name" value="RT_dom"/>
</dbReference>
<proteinExistence type="predicted"/>
<dbReference type="AlphaFoldDB" id="A0A8C6P3A9"/>
<protein>
    <recommendedName>
        <fullName evidence="1">Reverse transcriptase domain-containing protein</fullName>
    </recommendedName>
</protein>
<dbReference type="GeneTree" id="ENSGT01150000286909"/>
<name>A0A8C6P3A9_NOTFU</name>
<organism evidence="2 3">
    <name type="scientific">Nothobranchius furzeri</name>
    <name type="common">Turquoise killifish</name>
    <dbReference type="NCBI Taxonomy" id="105023"/>
    <lineage>
        <taxon>Eukaryota</taxon>
        <taxon>Metazoa</taxon>
        <taxon>Chordata</taxon>
        <taxon>Craniata</taxon>
        <taxon>Vertebrata</taxon>
        <taxon>Euteleostomi</taxon>
        <taxon>Actinopterygii</taxon>
        <taxon>Neopterygii</taxon>
        <taxon>Teleostei</taxon>
        <taxon>Neoteleostei</taxon>
        <taxon>Acanthomorphata</taxon>
        <taxon>Ovalentaria</taxon>
        <taxon>Atherinomorphae</taxon>
        <taxon>Cyprinodontiformes</taxon>
        <taxon>Nothobranchiidae</taxon>
        <taxon>Nothobranchius</taxon>
    </lineage>
</organism>
<evidence type="ECO:0000313" key="2">
    <source>
        <dbReference type="Ensembl" id="ENSNFUP00015037757.1"/>
    </source>
</evidence>
<dbReference type="Proteomes" id="UP000694548">
    <property type="component" value="Unassembled WGS sequence"/>
</dbReference>
<feature type="domain" description="Reverse transcriptase" evidence="1">
    <location>
        <begin position="167"/>
        <end position="445"/>
    </location>
</feature>
<dbReference type="PANTHER" id="PTHR33332">
    <property type="entry name" value="REVERSE TRANSCRIPTASE DOMAIN-CONTAINING PROTEIN"/>
    <property type="match status" value="1"/>
</dbReference>
<sequence>MKTNGHALERLFTSKELLVHKLAYRDHQRTYSRALTAARSKYFSQKFVNSAGNSKQLFYTINSLLNPPTNPHTDTSIDKCNRFMDFFTNKVASIRSSISRTVRHPFDTTFPHTINTFSDFSAATQTEVEQTIKSLNTSTCPLDPLPTQLLKSNITVVSPFITTIINQSLHSGQVPSALKTAIIRPRLKKPSLNAAILTNYRPISNIPFLAKILEKTVAHQLHNHLITHNLYEKFQSGFRSAHSTETALVRVMNDLLLTADQGSPSLLLLLDLSAAFDTVEHTILLNRLQTVVGLSETTLHWFQEYLTGRTEFVALGQCQSSPHTVNCGVPQGSVLGPTLFSIYMLPLGQIFHKYKISFHCYADDTQLYMKMDSTTPKTLPSVLQVCLEEMRAWMAANFLQLNSNKTEAIIIGTPHQTQSLSLSSISIFGHDIPLSSTVTNLGIRLDSNLTFDTHIRHLCKVSFLHLKNIAKLRPSLSLPDAEKLVHAFISSRLDYCNALLVGAPGKSIQKLQHIQNSAARVLMRRRKYEHITPVLRSLHWLPIQYRVQYKIGLLTHQCIHGTAPAYLSELLIPHTATRTLRSTTSSHRLHQPLTKLSTTGDRSFKAVAPQFWNSLPEFLRATQSVELFKKGLKTFLFKQAF</sequence>